<dbReference type="InterPro" id="IPR050411">
    <property type="entry name" value="AlphaKG_dependent_hydroxylases"/>
</dbReference>
<proteinExistence type="predicted"/>
<comment type="cofactor">
    <cofactor evidence="1">
        <name>Fe(2+)</name>
        <dbReference type="ChEBI" id="CHEBI:29033"/>
    </cofactor>
</comment>
<evidence type="ECO:0000259" key="4">
    <source>
        <dbReference type="Pfam" id="PF02668"/>
    </source>
</evidence>
<dbReference type="InterPro" id="IPR003819">
    <property type="entry name" value="TauD/TfdA-like"/>
</dbReference>
<name>A0ABU1W564_9GAMM</name>
<evidence type="ECO:0000256" key="2">
    <source>
        <dbReference type="ARBA" id="ARBA00023002"/>
    </source>
</evidence>
<reference evidence="5 6" key="1">
    <citation type="submission" date="2023-07" db="EMBL/GenBank/DDBJ databases">
        <title>Sorghum-associated microbial communities from plants grown in Nebraska, USA.</title>
        <authorList>
            <person name="Schachtman D."/>
        </authorList>
    </citation>
    <scope>NUCLEOTIDE SEQUENCE [LARGE SCALE GENOMIC DNA]</scope>
    <source>
        <strain evidence="5 6">4138</strain>
    </source>
</reference>
<keyword evidence="5" id="KW-0223">Dioxygenase</keyword>
<dbReference type="Gene3D" id="3.60.130.10">
    <property type="entry name" value="Clavaminate synthase-like"/>
    <property type="match status" value="1"/>
</dbReference>
<dbReference type="GO" id="GO:0051213">
    <property type="term" value="F:dioxygenase activity"/>
    <property type="evidence" value="ECO:0007669"/>
    <property type="project" value="UniProtKB-KW"/>
</dbReference>
<dbReference type="InterPro" id="IPR042098">
    <property type="entry name" value="TauD-like_sf"/>
</dbReference>
<accession>A0ABU1W564</accession>
<keyword evidence="2" id="KW-0560">Oxidoreductase</keyword>
<dbReference type="Proteomes" id="UP001257909">
    <property type="component" value="Unassembled WGS sequence"/>
</dbReference>
<evidence type="ECO:0000256" key="1">
    <source>
        <dbReference type="ARBA" id="ARBA00001954"/>
    </source>
</evidence>
<protein>
    <submittedName>
        <fullName evidence="5">Alpha-ketoglutarate-dependent taurine dioxygenase</fullName>
    </submittedName>
</protein>
<dbReference type="SUPFAM" id="SSF51197">
    <property type="entry name" value="Clavaminate synthase-like"/>
    <property type="match status" value="1"/>
</dbReference>
<organism evidence="5 6">
    <name type="scientific">Rheinheimera soli</name>
    <dbReference type="NCBI Taxonomy" id="443616"/>
    <lineage>
        <taxon>Bacteria</taxon>
        <taxon>Pseudomonadati</taxon>
        <taxon>Pseudomonadota</taxon>
        <taxon>Gammaproteobacteria</taxon>
        <taxon>Chromatiales</taxon>
        <taxon>Chromatiaceae</taxon>
        <taxon>Rheinheimera</taxon>
    </lineage>
</organism>
<sequence length="328" mass="38077">MQREKFTEQQLSQINASNLIKVEGQPLLLHLEHVNTSASDFIKNNKAEIQRLINENGALLIRGLNVRSSREFSNFLAEIFNSPLLKYTYRSTPRTEFRGNIYTATEYPKNQSIAQHNENSYSRSWPHRIGFLCLVPPEKGGETPISCSQKIYELIPDYVKQEFEEKGVMYVRNYLDVDLSWREVFQTDDKSEVVAYCDSHDMTYEWLPTGLRTKQINPASIVHQGTNKKVWFNQAHLFHVSNLDTELAETLLSTVGVENLPRNTYFGDGSKIPVEYLRIIRELYEDTKIKFQWELSDIMLLDNVRFTHGREPFEGERQVIVGMACPNE</sequence>
<feature type="domain" description="TauD/TfdA-like" evidence="4">
    <location>
        <begin position="40"/>
        <end position="322"/>
    </location>
</feature>
<evidence type="ECO:0000313" key="5">
    <source>
        <dbReference type="EMBL" id="MDR7123084.1"/>
    </source>
</evidence>
<keyword evidence="3" id="KW-0045">Antibiotic biosynthesis</keyword>
<comment type="caution">
    <text evidence="5">The sequence shown here is derived from an EMBL/GenBank/DDBJ whole genome shotgun (WGS) entry which is preliminary data.</text>
</comment>
<dbReference type="RefSeq" id="WP_310281917.1">
    <property type="nucleotide sequence ID" value="NZ_JAVDWR010000032.1"/>
</dbReference>
<dbReference type="PANTHER" id="PTHR10696:SF56">
    <property type="entry name" value="TAUD_TFDA-LIKE DOMAIN-CONTAINING PROTEIN"/>
    <property type="match status" value="1"/>
</dbReference>
<keyword evidence="6" id="KW-1185">Reference proteome</keyword>
<dbReference type="Pfam" id="PF02668">
    <property type="entry name" value="TauD"/>
    <property type="match status" value="1"/>
</dbReference>
<dbReference type="EMBL" id="JAVDWR010000032">
    <property type="protein sequence ID" value="MDR7123084.1"/>
    <property type="molecule type" value="Genomic_DNA"/>
</dbReference>
<evidence type="ECO:0000313" key="6">
    <source>
        <dbReference type="Proteomes" id="UP001257909"/>
    </source>
</evidence>
<evidence type="ECO:0000256" key="3">
    <source>
        <dbReference type="ARBA" id="ARBA00023194"/>
    </source>
</evidence>
<dbReference type="PANTHER" id="PTHR10696">
    <property type="entry name" value="GAMMA-BUTYROBETAINE HYDROXYLASE-RELATED"/>
    <property type="match status" value="1"/>
</dbReference>
<gene>
    <name evidence="5" type="ORF">J2W69_004067</name>
</gene>